<evidence type="ECO:0000256" key="1">
    <source>
        <dbReference type="ARBA" id="ARBA00004141"/>
    </source>
</evidence>
<dbReference type="Pfam" id="PF02175">
    <property type="entry name" value="7TM_GPCR_Srb"/>
    <property type="match status" value="1"/>
</dbReference>
<dbReference type="Proteomes" id="UP000095282">
    <property type="component" value="Unplaced"/>
</dbReference>
<proteinExistence type="inferred from homology"/>
<evidence type="ECO:0000256" key="5">
    <source>
        <dbReference type="ARBA" id="ARBA00023136"/>
    </source>
</evidence>
<keyword evidence="4 6" id="KW-1133">Transmembrane helix</keyword>
<dbReference type="WBParaSite" id="Csp11.Scaffold629.g15961.t1">
    <property type="protein sequence ID" value="Csp11.Scaffold629.g15961.t1"/>
    <property type="gene ID" value="Csp11.Scaffold629.g15961"/>
</dbReference>
<feature type="transmembrane region" description="Helical" evidence="6">
    <location>
        <begin position="72"/>
        <end position="93"/>
    </location>
</feature>
<evidence type="ECO:0000313" key="8">
    <source>
        <dbReference type="WBParaSite" id="Csp11.Scaffold629.g15961.t1"/>
    </source>
</evidence>
<evidence type="ECO:0000313" key="7">
    <source>
        <dbReference type="Proteomes" id="UP000095282"/>
    </source>
</evidence>
<evidence type="ECO:0000256" key="2">
    <source>
        <dbReference type="ARBA" id="ARBA00006860"/>
    </source>
</evidence>
<dbReference type="PANTHER" id="PTHR31216">
    <property type="entry name" value="SERPENTINE RECEPTOR CLASS BETA-1-RELATED-RELATED"/>
    <property type="match status" value="1"/>
</dbReference>
<dbReference type="eggNOG" id="ENOG502SXP2">
    <property type="taxonomic scope" value="Eukaryota"/>
</dbReference>
<dbReference type="PRINTS" id="PR00699">
    <property type="entry name" value="TMPROTEINSRB"/>
</dbReference>
<dbReference type="AlphaFoldDB" id="A0A1I7U8L5"/>
<keyword evidence="5 6" id="KW-0472">Membrane</keyword>
<organism evidence="7 8">
    <name type="scientific">Caenorhabditis tropicalis</name>
    <dbReference type="NCBI Taxonomy" id="1561998"/>
    <lineage>
        <taxon>Eukaryota</taxon>
        <taxon>Metazoa</taxon>
        <taxon>Ecdysozoa</taxon>
        <taxon>Nematoda</taxon>
        <taxon>Chromadorea</taxon>
        <taxon>Rhabditida</taxon>
        <taxon>Rhabditina</taxon>
        <taxon>Rhabditomorpha</taxon>
        <taxon>Rhabditoidea</taxon>
        <taxon>Rhabditidae</taxon>
        <taxon>Peloderinae</taxon>
        <taxon>Caenorhabditis</taxon>
    </lineage>
</organism>
<dbReference type="GO" id="GO:0007606">
    <property type="term" value="P:sensory perception of chemical stimulus"/>
    <property type="evidence" value="ECO:0007669"/>
    <property type="project" value="InterPro"/>
</dbReference>
<evidence type="ECO:0000256" key="3">
    <source>
        <dbReference type="ARBA" id="ARBA00022692"/>
    </source>
</evidence>
<dbReference type="PANTHER" id="PTHR31216:SF1">
    <property type="entry name" value="SERPENTINE RECEPTOR CLASS BETA-3"/>
    <property type="match status" value="1"/>
</dbReference>
<accession>A0A1I7U8L5</accession>
<keyword evidence="3 6" id="KW-0812">Transmembrane</keyword>
<evidence type="ECO:0000256" key="6">
    <source>
        <dbReference type="SAM" id="Phobius"/>
    </source>
</evidence>
<name>A0A1I7U8L5_9PELO</name>
<reference evidence="8" key="1">
    <citation type="submission" date="2016-11" db="UniProtKB">
        <authorList>
            <consortium name="WormBaseParasite"/>
        </authorList>
    </citation>
    <scope>IDENTIFICATION</scope>
</reference>
<keyword evidence="7" id="KW-1185">Reference proteome</keyword>
<dbReference type="GO" id="GO:0016020">
    <property type="term" value="C:membrane"/>
    <property type="evidence" value="ECO:0007669"/>
    <property type="project" value="UniProtKB-SubCell"/>
</dbReference>
<comment type="similarity">
    <text evidence="2">Belongs to the nematode receptor-like protein srb family.</text>
</comment>
<evidence type="ECO:0000256" key="4">
    <source>
        <dbReference type="ARBA" id="ARBA00022989"/>
    </source>
</evidence>
<dbReference type="GO" id="GO:0004888">
    <property type="term" value="F:transmembrane signaling receptor activity"/>
    <property type="evidence" value="ECO:0007669"/>
    <property type="project" value="InterPro"/>
</dbReference>
<feature type="transmembrane region" description="Helical" evidence="6">
    <location>
        <begin position="35"/>
        <end position="52"/>
    </location>
</feature>
<dbReference type="InterPro" id="IPR002184">
    <property type="entry name" value="7TM_GPCR_serpentine_rcpt_Srb"/>
</dbReference>
<sequence length="143" mass="16882">MSYFFFIAPIFRYFRRNHSLSLRYEMEEILQSSKFTLIISFSHLLFFGWYIVNTILIRQLGEAFFKNFLNYTVARGVYCTVPTYSLGIVFIGFKSLRHLNIQRHNRIQTTVQIKSTGREGAKNYENVISSYWNSISHGLDGMH</sequence>
<protein>
    <submittedName>
        <fullName evidence="8">Serpentine receptor class gamma</fullName>
    </submittedName>
</protein>
<comment type="subcellular location">
    <subcellularLocation>
        <location evidence="1">Membrane</location>
        <topology evidence="1">Multi-pass membrane protein</topology>
    </subcellularLocation>
</comment>